<evidence type="ECO:0000313" key="10">
    <source>
        <dbReference type="EMBL" id="WEG68782.1"/>
    </source>
</evidence>
<keyword evidence="5" id="KW-0426">Late protein</keyword>
<organism evidence="11">
    <name type="scientific">Mastomys natalensis cytomegalovirus 1</name>
    <dbReference type="NCBI Taxonomy" id="2973541"/>
    <lineage>
        <taxon>Viruses</taxon>
        <taxon>Duplodnaviria</taxon>
        <taxon>Heunggongvirae</taxon>
        <taxon>Peploviricota</taxon>
        <taxon>Herviviricetes</taxon>
        <taxon>Herpesvirales</taxon>
        <taxon>Orthoherpesviridae</taxon>
        <taxon>Betaherpesvirinae</taxon>
        <taxon>Muromegalovirus</taxon>
    </lineage>
</organism>
<accession>A0A9Y1IJQ6</accession>
<comment type="subcellular location">
    <subcellularLocation>
        <location evidence="8">Host nucleus inner membrane</location>
        <topology evidence="8">Single-pass membrane protein</topology>
    </subcellularLocation>
</comment>
<keyword evidence="3 9" id="KW-0812">Transmembrane</keyword>
<proteinExistence type="predicted"/>
<keyword evidence="2" id="KW-1048">Host nucleus</keyword>
<evidence type="ECO:0000313" key="11">
    <source>
        <dbReference type="EMBL" id="WEG68918.1"/>
    </source>
</evidence>
<feature type="transmembrane region" description="Helical" evidence="9">
    <location>
        <begin position="245"/>
        <end position="269"/>
    </location>
</feature>
<reference evidence="11" key="2">
    <citation type="submission" date="2023-06" db="EMBL/GenBank/DDBJ databases">
        <title>Isolation and genome sequencing of cytomegaloviruses from Natal multimammate mice (Mastomys natalensis).</title>
        <authorList>
            <person name="Jarvis M.A."/>
            <person name="Davison A.J."/>
        </authorList>
    </citation>
    <scope>NUCLEOTIDE SEQUENCE</scope>
    <source>
        <strain evidence="10">Mnat29</strain>
        <strain evidence="11">Mnat36</strain>
    </source>
</reference>
<evidence type="ECO:0000256" key="7">
    <source>
        <dbReference type="ARBA" id="ARBA00023136"/>
    </source>
</evidence>
<evidence type="ECO:0000256" key="1">
    <source>
        <dbReference type="ARBA" id="ARBA00022553"/>
    </source>
</evidence>
<dbReference type="EMBL" id="OP429138">
    <property type="protein sequence ID" value="WEG71146.1"/>
    <property type="molecule type" value="Genomic_DNA"/>
</dbReference>
<gene>
    <name evidence="11" type="primary">M50</name>
</gene>
<reference evidence="11" key="1">
    <citation type="submission" date="2022-09" db="EMBL/GenBank/DDBJ databases">
        <authorList>
            <person name="Vucak M."/>
            <person name="Davison A.J."/>
        </authorList>
    </citation>
    <scope>NUCLEOTIDE SEQUENCE</scope>
    <source>
        <strain evidence="10">Mnat29</strain>
        <strain evidence="11">Mnat36</strain>
    </source>
</reference>
<evidence type="ECO:0000256" key="8">
    <source>
        <dbReference type="ARBA" id="ARBA00043948"/>
    </source>
</evidence>
<protein>
    <submittedName>
        <fullName evidence="11">Nuclear egress membrane protein</fullName>
    </submittedName>
</protein>
<name>A0A9Y1IJQ6_9BETA</name>
<dbReference type="GO" id="GO:0044201">
    <property type="term" value="C:host cell nuclear inner membrane"/>
    <property type="evidence" value="ECO:0007669"/>
    <property type="project" value="UniProtKB-SubCell"/>
</dbReference>
<evidence type="ECO:0000256" key="6">
    <source>
        <dbReference type="ARBA" id="ARBA00022989"/>
    </source>
</evidence>
<evidence type="ECO:0000256" key="9">
    <source>
        <dbReference type="SAM" id="Phobius"/>
    </source>
</evidence>
<dbReference type="EMBL" id="OP429121">
    <property type="protein sequence ID" value="WEG68782.1"/>
    <property type="molecule type" value="Genomic_DNA"/>
</dbReference>
<evidence type="ECO:0000256" key="3">
    <source>
        <dbReference type="ARBA" id="ARBA00022692"/>
    </source>
</evidence>
<keyword evidence="1" id="KW-0597">Phosphoprotein</keyword>
<keyword evidence="7 9" id="KW-0472">Membrane</keyword>
<sequence length="276" mass="31676">MNIEKSVMLDLIFNTRRILRLEENELRITDSALICKNPNYSLCDAMLSTDVVYPIEYLLSYWECRSGKSACFVFKNTGCRVSLSCYLGFPDRLKDLGRVSDFNFLGANEAVIVTLGDIERIKPCDRGVLTNCVIRKSNSTMVFNIEVVAFGPENETEYEELLRDIYMRSRMGVESSVAKRHLCRKMETNGRISTLRRWGTLRRHASYLARKHSQIKNGNAGLCNNVITKTAFSDRCVNFFTRHVVLIYLVVIFVIAVLLFAVCVVYWYAAYTKSYP</sequence>
<evidence type="ECO:0000256" key="2">
    <source>
        <dbReference type="ARBA" id="ARBA00022562"/>
    </source>
</evidence>
<keyword evidence="4" id="KW-1043">Host membrane</keyword>
<evidence type="ECO:0000256" key="4">
    <source>
        <dbReference type="ARBA" id="ARBA00022870"/>
    </source>
</evidence>
<dbReference type="Pfam" id="PF04541">
    <property type="entry name" value="Herpes_U34"/>
    <property type="match status" value="1"/>
</dbReference>
<evidence type="ECO:0000256" key="5">
    <source>
        <dbReference type="ARBA" id="ARBA00022921"/>
    </source>
</evidence>
<dbReference type="InterPro" id="IPR007626">
    <property type="entry name" value="Herpesvirus_viron_egress-type"/>
</dbReference>
<dbReference type="EMBL" id="OP429122">
    <property type="protein sequence ID" value="WEG68918.1"/>
    <property type="molecule type" value="Genomic_DNA"/>
</dbReference>
<keyword evidence="6 9" id="KW-1133">Transmembrane helix</keyword>